<dbReference type="EMBL" id="LGSZ01000032">
    <property type="protein sequence ID" value="KPH80999.1"/>
    <property type="molecule type" value="Genomic_DNA"/>
</dbReference>
<dbReference type="RefSeq" id="WP_054208933.1">
    <property type="nucleotide sequence ID" value="NZ_LGSZ01000032.1"/>
</dbReference>
<dbReference type="InterPro" id="IPR011990">
    <property type="entry name" value="TPR-like_helical_dom_sf"/>
</dbReference>
<feature type="chain" id="PRO_5005870931" evidence="2">
    <location>
        <begin position="23"/>
        <end position="149"/>
    </location>
</feature>
<dbReference type="Pfam" id="PF13181">
    <property type="entry name" value="TPR_8"/>
    <property type="match status" value="1"/>
</dbReference>
<dbReference type="AlphaFoldDB" id="A0A0N1F5C7"/>
<evidence type="ECO:0000256" key="2">
    <source>
        <dbReference type="SAM" id="SignalP"/>
    </source>
</evidence>
<feature type="repeat" description="TPR" evidence="1">
    <location>
        <begin position="64"/>
        <end position="97"/>
    </location>
</feature>
<dbReference type="PATRIC" id="fig|1526658.3.peg.685"/>
<dbReference type="SMART" id="SM00028">
    <property type="entry name" value="TPR"/>
    <property type="match status" value="1"/>
</dbReference>
<dbReference type="InterPro" id="IPR019734">
    <property type="entry name" value="TPR_rpt"/>
</dbReference>
<sequence length="149" mass="15794">MIRKLAFAAFAGALIASTAAFAVDTTPTKGAPNLTAVRAAIKAKQFPAAVKELTGMIDAGVQHADVYNLLGFSLRKSGDQKAAMTYYAKALDFDANHKGALEYQGELYVELGEVAKARVNLASLVKLCPTGCEEREDLEKALATVAKTN</sequence>
<accession>A0A0N1F5C7</accession>
<evidence type="ECO:0000313" key="3">
    <source>
        <dbReference type="EMBL" id="KPH80999.1"/>
    </source>
</evidence>
<dbReference type="SUPFAM" id="SSF48452">
    <property type="entry name" value="TPR-like"/>
    <property type="match status" value="1"/>
</dbReference>
<feature type="signal peptide" evidence="2">
    <location>
        <begin position="1"/>
        <end position="22"/>
    </location>
</feature>
<dbReference type="PROSITE" id="PS50005">
    <property type="entry name" value="TPR"/>
    <property type="match status" value="1"/>
</dbReference>
<gene>
    <name evidence="3" type="ORF">AE618_10100</name>
</gene>
<reference evidence="3 4" key="1">
    <citation type="submission" date="2015-07" db="EMBL/GenBank/DDBJ databases">
        <title>Whole genome sequencing of Bosea vaviloviae isolated from cave pool.</title>
        <authorList>
            <person name="Tan N.E.H."/>
            <person name="Lee Y.P."/>
            <person name="Gan H.M."/>
            <person name="Barton H."/>
            <person name="Savka M.A."/>
        </authorList>
    </citation>
    <scope>NUCLEOTIDE SEQUENCE [LARGE SCALE GENOMIC DNA]</scope>
    <source>
        <strain evidence="3 4">SD260</strain>
    </source>
</reference>
<dbReference type="Proteomes" id="UP000037822">
    <property type="component" value="Unassembled WGS sequence"/>
</dbReference>
<dbReference type="Pfam" id="PF13174">
    <property type="entry name" value="TPR_6"/>
    <property type="match status" value="1"/>
</dbReference>
<comment type="caution">
    <text evidence="3">The sequence shown here is derived from an EMBL/GenBank/DDBJ whole genome shotgun (WGS) entry which is preliminary data.</text>
</comment>
<dbReference type="OrthoDB" id="8592798at2"/>
<keyword evidence="2" id="KW-0732">Signal</keyword>
<evidence type="ECO:0000313" key="4">
    <source>
        <dbReference type="Proteomes" id="UP000037822"/>
    </source>
</evidence>
<organism evidence="3 4">
    <name type="scientific">Bosea vaviloviae</name>
    <dbReference type="NCBI Taxonomy" id="1526658"/>
    <lineage>
        <taxon>Bacteria</taxon>
        <taxon>Pseudomonadati</taxon>
        <taxon>Pseudomonadota</taxon>
        <taxon>Alphaproteobacteria</taxon>
        <taxon>Hyphomicrobiales</taxon>
        <taxon>Boseaceae</taxon>
        <taxon>Bosea</taxon>
    </lineage>
</organism>
<keyword evidence="4" id="KW-1185">Reference proteome</keyword>
<keyword evidence="1" id="KW-0802">TPR repeat</keyword>
<proteinExistence type="predicted"/>
<protein>
    <submittedName>
        <fullName evidence="3">Uncharacterized protein</fullName>
    </submittedName>
</protein>
<name>A0A0N1F5C7_9HYPH</name>
<dbReference type="Gene3D" id="1.25.40.10">
    <property type="entry name" value="Tetratricopeptide repeat domain"/>
    <property type="match status" value="1"/>
</dbReference>
<evidence type="ECO:0000256" key="1">
    <source>
        <dbReference type="PROSITE-ProRule" id="PRU00339"/>
    </source>
</evidence>